<protein>
    <submittedName>
        <fullName evidence="2">Uncharacterized protein</fullName>
    </submittedName>
</protein>
<gene>
    <name evidence="2" type="ORF">Fcan01_18877</name>
</gene>
<accession>A0A226DNT5</accession>
<name>A0A226DNT5_FOLCA</name>
<sequence length="483" mass="53171">MTDIFLLECHPPSHSVTLTLTGSGPRHLSEDVNLCQILPPRGHQHHHGLAFGPHPPVEGLRCYKCKFKDLPNTCDGSADCMGTTMDGEGHMFTLGYIYFFFTSDSEVRRMRTDDHSSCFVDRVKGRGCTEPRDDVYVYWPDNSCDDNACTCRTDLCNGPELRPKRRKKGLNCNVCRGRVKIPADTSRRRWASAEDSVSHGFGSLLRVSGSGSGSGSSSDTKFKNPKLSGSGSGPKNVMSKFRVRVGFGYGLRTRNPNQTFLDRYHKKILEKLLNYMFFSGCNTEYKFSPCLKIKNIFGFSGSGFGFEPPVRVRVRVPANGNGFFGFGLASGFGSVASDNCSNFKYEDDPHDFWKNKAKCPDEWEKPFCYLHKTYGGGCDGENSTAFFLDDLSEFVGPCNDAGCKCDDADYCNGLIILGKKNPNKASEVKGSTRFGVIAALVGVAYGVGRRYFAGVKANEVKGSTRFGVIAESWDHASLSISGL</sequence>
<dbReference type="Proteomes" id="UP000198287">
    <property type="component" value="Unassembled WGS sequence"/>
</dbReference>
<dbReference type="AlphaFoldDB" id="A0A226DNT5"/>
<feature type="region of interest" description="Disordered" evidence="1">
    <location>
        <begin position="209"/>
        <end position="235"/>
    </location>
</feature>
<keyword evidence="3" id="KW-1185">Reference proteome</keyword>
<proteinExistence type="predicted"/>
<evidence type="ECO:0000256" key="1">
    <source>
        <dbReference type="SAM" id="MobiDB-lite"/>
    </source>
</evidence>
<evidence type="ECO:0000313" key="2">
    <source>
        <dbReference type="EMBL" id="OXA46494.1"/>
    </source>
</evidence>
<organism evidence="2 3">
    <name type="scientific">Folsomia candida</name>
    <name type="common">Springtail</name>
    <dbReference type="NCBI Taxonomy" id="158441"/>
    <lineage>
        <taxon>Eukaryota</taxon>
        <taxon>Metazoa</taxon>
        <taxon>Ecdysozoa</taxon>
        <taxon>Arthropoda</taxon>
        <taxon>Hexapoda</taxon>
        <taxon>Collembola</taxon>
        <taxon>Entomobryomorpha</taxon>
        <taxon>Isotomoidea</taxon>
        <taxon>Isotomidae</taxon>
        <taxon>Proisotominae</taxon>
        <taxon>Folsomia</taxon>
    </lineage>
</organism>
<evidence type="ECO:0000313" key="3">
    <source>
        <dbReference type="Proteomes" id="UP000198287"/>
    </source>
</evidence>
<comment type="caution">
    <text evidence="2">The sequence shown here is derived from an EMBL/GenBank/DDBJ whole genome shotgun (WGS) entry which is preliminary data.</text>
</comment>
<dbReference type="EMBL" id="LNIX01000015">
    <property type="protein sequence ID" value="OXA46494.1"/>
    <property type="molecule type" value="Genomic_DNA"/>
</dbReference>
<reference evidence="2 3" key="1">
    <citation type="submission" date="2015-12" db="EMBL/GenBank/DDBJ databases">
        <title>The genome of Folsomia candida.</title>
        <authorList>
            <person name="Faddeeva A."/>
            <person name="Derks M.F."/>
            <person name="Anvar Y."/>
            <person name="Smit S."/>
            <person name="Van Straalen N."/>
            <person name="Roelofs D."/>
        </authorList>
    </citation>
    <scope>NUCLEOTIDE SEQUENCE [LARGE SCALE GENOMIC DNA]</scope>
    <source>
        <strain evidence="2 3">VU population</strain>
        <tissue evidence="2">Whole body</tissue>
    </source>
</reference>